<dbReference type="GO" id="GO:0016491">
    <property type="term" value="F:oxidoreductase activity"/>
    <property type="evidence" value="ECO:0007669"/>
    <property type="project" value="UniProtKB-KW"/>
</dbReference>
<keyword evidence="5" id="KW-0560">Oxidoreductase</keyword>
<organism evidence="7 8">
    <name type="scientific">Colletotrichum kahawae</name>
    <name type="common">Coffee berry disease fungus</name>
    <dbReference type="NCBI Taxonomy" id="34407"/>
    <lineage>
        <taxon>Eukaryota</taxon>
        <taxon>Fungi</taxon>
        <taxon>Dikarya</taxon>
        <taxon>Ascomycota</taxon>
        <taxon>Pezizomycotina</taxon>
        <taxon>Sordariomycetes</taxon>
        <taxon>Hypocreomycetidae</taxon>
        <taxon>Glomerellales</taxon>
        <taxon>Glomerellaceae</taxon>
        <taxon>Colletotrichum</taxon>
        <taxon>Colletotrichum gloeosporioides species complex</taxon>
    </lineage>
</organism>
<keyword evidence="8" id="KW-1185">Reference proteome</keyword>
<comment type="similarity">
    <text evidence="2">Belongs to the oxygen-dependent FAD-linked oxidoreductase family.</text>
</comment>
<name>A0AAD9YKF3_COLKA</name>
<dbReference type="InterPro" id="IPR036318">
    <property type="entry name" value="FAD-bd_PCMH-like_sf"/>
</dbReference>
<dbReference type="Pfam" id="PF01565">
    <property type="entry name" value="FAD_binding_4"/>
    <property type="match status" value="1"/>
</dbReference>
<dbReference type="PANTHER" id="PTHR42973:SF39">
    <property type="entry name" value="FAD-BINDING PCMH-TYPE DOMAIN-CONTAINING PROTEIN"/>
    <property type="match status" value="1"/>
</dbReference>
<keyword evidence="4" id="KW-0274">FAD</keyword>
<evidence type="ECO:0000313" key="8">
    <source>
        <dbReference type="Proteomes" id="UP001281614"/>
    </source>
</evidence>
<dbReference type="InterPro" id="IPR016166">
    <property type="entry name" value="FAD-bd_PCMH"/>
</dbReference>
<evidence type="ECO:0000256" key="1">
    <source>
        <dbReference type="ARBA" id="ARBA00001974"/>
    </source>
</evidence>
<evidence type="ECO:0000256" key="2">
    <source>
        <dbReference type="ARBA" id="ARBA00005466"/>
    </source>
</evidence>
<dbReference type="Proteomes" id="UP001281614">
    <property type="component" value="Unassembled WGS sequence"/>
</dbReference>
<dbReference type="AlphaFoldDB" id="A0AAD9YKF3"/>
<protein>
    <submittedName>
        <fullName evidence="7">Glucooligosaccharide oxidase</fullName>
    </submittedName>
</protein>
<dbReference type="InterPro" id="IPR006094">
    <property type="entry name" value="Oxid_FAD_bind_N"/>
</dbReference>
<keyword evidence="3" id="KW-0285">Flavoprotein</keyword>
<dbReference type="SUPFAM" id="SSF56176">
    <property type="entry name" value="FAD-binding/transporter-associated domain-like"/>
    <property type="match status" value="1"/>
</dbReference>
<evidence type="ECO:0000256" key="5">
    <source>
        <dbReference type="ARBA" id="ARBA00023002"/>
    </source>
</evidence>
<dbReference type="Gene3D" id="3.40.462.20">
    <property type="match status" value="1"/>
</dbReference>
<dbReference type="PROSITE" id="PS51387">
    <property type="entry name" value="FAD_PCMH"/>
    <property type="match status" value="1"/>
</dbReference>
<dbReference type="GO" id="GO:0071949">
    <property type="term" value="F:FAD binding"/>
    <property type="evidence" value="ECO:0007669"/>
    <property type="project" value="InterPro"/>
</dbReference>
<dbReference type="InterPro" id="IPR016169">
    <property type="entry name" value="FAD-bd_PCMH_sub2"/>
</dbReference>
<dbReference type="PANTHER" id="PTHR42973">
    <property type="entry name" value="BINDING OXIDOREDUCTASE, PUTATIVE (AFU_ORTHOLOGUE AFUA_1G17690)-RELATED"/>
    <property type="match status" value="1"/>
</dbReference>
<evidence type="ECO:0000256" key="3">
    <source>
        <dbReference type="ARBA" id="ARBA00022630"/>
    </source>
</evidence>
<gene>
    <name evidence="7" type="ORF">CKAH01_14630</name>
</gene>
<evidence type="ECO:0000259" key="6">
    <source>
        <dbReference type="PROSITE" id="PS51387"/>
    </source>
</evidence>
<proteinExistence type="inferred from homology"/>
<dbReference type="InterPro" id="IPR050416">
    <property type="entry name" value="FAD-linked_Oxidoreductase"/>
</dbReference>
<sequence>MIDNCLSAAGVPYDEKNSSQWAADGSPFNVRIPYVPVSIAVPLTTEHIQAAVKCGRDNGIKVTPKCGGHSYANFGFGGEDGHLMLELDHMYNVTLDNTTGIATVQAGSRLGHVATELYNQGGKAISHGTCPGDNRVGSAGHVLHGGYGMSSQTKGLALDWLVGAKVVLANSSVVTASEIENADLFWALKGAGSSLGVASEFYFKTFDAPQQATNFLAILQWDAKKSIDGFKALQDWAEEEMPRELNMRLFITPRFTNLEGMFYGDKAGLQAVLNPLLATLGGKLTTSQTTDWFGNLQHFGNGLALDQKDNYNRQENFYANSLYTDKLSDDQIESFVNYWYSAGKALKRDWWIQVDLHGGKNSAIAAIPANSSAYAHRDKLLLYQFYDRVDLSATYPKDGFSFLQGFIANTTVGMESETHGMYFNYPDSNMGQDEAQMRYWGDNLARLQEIKAAVDPTEVFYFPQSVRPATTIKH</sequence>
<reference evidence="7" key="1">
    <citation type="submission" date="2023-02" db="EMBL/GenBank/DDBJ databases">
        <title>Colletotrichum kahawae CIFC_Que2 genome sequencing and assembly.</title>
        <authorList>
            <person name="Baroncelli R."/>
        </authorList>
    </citation>
    <scope>NUCLEOTIDE SEQUENCE</scope>
    <source>
        <strain evidence="7">CIFC_Que2</strain>
    </source>
</reference>
<comment type="caution">
    <text evidence="7">The sequence shown here is derived from an EMBL/GenBank/DDBJ whole genome shotgun (WGS) entry which is preliminary data.</text>
</comment>
<evidence type="ECO:0000313" key="7">
    <source>
        <dbReference type="EMBL" id="KAK2770659.1"/>
    </source>
</evidence>
<comment type="cofactor">
    <cofactor evidence="1">
        <name>FAD</name>
        <dbReference type="ChEBI" id="CHEBI:57692"/>
    </cofactor>
</comment>
<feature type="domain" description="FAD-binding PCMH-type" evidence="6">
    <location>
        <begin position="32"/>
        <end position="208"/>
    </location>
</feature>
<dbReference type="Gene3D" id="3.30.465.10">
    <property type="match status" value="1"/>
</dbReference>
<accession>A0AAD9YKF3</accession>
<dbReference type="Pfam" id="PF08031">
    <property type="entry name" value="BBE"/>
    <property type="match status" value="1"/>
</dbReference>
<evidence type="ECO:0000256" key="4">
    <source>
        <dbReference type="ARBA" id="ARBA00022827"/>
    </source>
</evidence>
<dbReference type="InterPro" id="IPR012951">
    <property type="entry name" value="BBE"/>
</dbReference>
<dbReference type="EMBL" id="VYYT01000091">
    <property type="protein sequence ID" value="KAK2770659.1"/>
    <property type="molecule type" value="Genomic_DNA"/>
</dbReference>